<keyword evidence="7" id="KW-0325">Glycoprotein</keyword>
<evidence type="ECO:0000256" key="1">
    <source>
        <dbReference type="ARBA" id="ARBA00004651"/>
    </source>
</evidence>
<sequence>MIVLIFAIGSVSAGIPLPNDTRTEDFRTAIHEKPQIRWMDLILCDLSENRNGPFPLNVLIDEVSKVMDAPTSVQYFSKNCEALAKSRVKQRFEFVKVSNIRAVNSVLESCNKSRSTTRFRRYVLMIDQFLREDFTGIKPAFRKLWNCHIWNSNIFFIYNRTVHDIIYNPFLDKVIALASSKEVMNQYDKFKNLHKYSIRVSMMSDYPRSVYNDGVYNGNYIKILRDIGKIINANFIIRPEKSFNTSILSVKSGESEFCFIGQFYGIYDNVKYTEPFKRDDIMLLVPSAKEVPQFMKFVLIFSPKSWCLILTLAIVFALTFLLIERRSPIYLAFNVFAVLINANGVVKFQRFKLLSRMFLIGLTFYSMIIANVFSSAILGNMFSKTYYPELNSLKDIKASNVSICTITEIVHMIPDEFKEQLVVLSRYDFLYSVDKMNKSCAFAMMRSYAESYVRNFIKAHGKSCYHIMTESFVPGFESFMFQKSSPYIYKINELLKSIEESGLFLYNERNIKDKSDHPITSVAEFTTLNLYHLSPVVAILFAGYTLSIIVFILEHTIHKFK</sequence>
<proteinExistence type="predicted"/>
<protein>
    <submittedName>
        <fullName evidence="10">Uncharacterized protein LOC108569100</fullName>
    </submittedName>
</protein>
<keyword evidence="3 8" id="KW-0812">Transmembrane</keyword>
<dbReference type="PANTHER" id="PTHR42643:SF24">
    <property type="entry name" value="IONOTROPIC RECEPTOR 60A"/>
    <property type="match status" value="1"/>
</dbReference>
<gene>
    <name evidence="10" type="primary">LOC108569100</name>
</gene>
<feature type="transmembrane region" description="Helical" evidence="8">
    <location>
        <begin position="329"/>
        <end position="346"/>
    </location>
</feature>
<comment type="subcellular location">
    <subcellularLocation>
        <location evidence="1">Cell membrane</location>
        <topology evidence="1">Multi-pass membrane protein</topology>
    </subcellularLocation>
</comment>
<accession>A0ABM1NGQ8</accession>
<dbReference type="RefSeq" id="XP_017786008.1">
    <property type="nucleotide sequence ID" value="XM_017930519.1"/>
</dbReference>
<evidence type="ECO:0000256" key="5">
    <source>
        <dbReference type="ARBA" id="ARBA00023136"/>
    </source>
</evidence>
<dbReference type="InterPro" id="IPR052192">
    <property type="entry name" value="Insect_Ionotropic_Sensory_Rcpt"/>
</dbReference>
<dbReference type="PANTHER" id="PTHR42643">
    <property type="entry name" value="IONOTROPIC RECEPTOR 20A-RELATED"/>
    <property type="match status" value="1"/>
</dbReference>
<organism evidence="9 10">
    <name type="scientific">Nicrophorus vespilloides</name>
    <name type="common">Boreal carrion beetle</name>
    <dbReference type="NCBI Taxonomy" id="110193"/>
    <lineage>
        <taxon>Eukaryota</taxon>
        <taxon>Metazoa</taxon>
        <taxon>Ecdysozoa</taxon>
        <taxon>Arthropoda</taxon>
        <taxon>Hexapoda</taxon>
        <taxon>Insecta</taxon>
        <taxon>Pterygota</taxon>
        <taxon>Neoptera</taxon>
        <taxon>Endopterygota</taxon>
        <taxon>Coleoptera</taxon>
        <taxon>Polyphaga</taxon>
        <taxon>Staphyliniformia</taxon>
        <taxon>Silphidae</taxon>
        <taxon>Nicrophorinae</taxon>
        <taxon>Nicrophorus</taxon>
    </lineage>
</organism>
<feature type="transmembrane region" description="Helical" evidence="8">
    <location>
        <begin position="358"/>
        <end position="382"/>
    </location>
</feature>
<feature type="transmembrane region" description="Helical" evidence="8">
    <location>
        <begin position="530"/>
        <end position="553"/>
    </location>
</feature>
<evidence type="ECO:0000256" key="2">
    <source>
        <dbReference type="ARBA" id="ARBA00022475"/>
    </source>
</evidence>
<feature type="transmembrane region" description="Helical" evidence="8">
    <location>
        <begin position="305"/>
        <end position="323"/>
    </location>
</feature>
<evidence type="ECO:0000313" key="10">
    <source>
        <dbReference type="RefSeq" id="XP_017786008.1"/>
    </source>
</evidence>
<evidence type="ECO:0000256" key="8">
    <source>
        <dbReference type="SAM" id="Phobius"/>
    </source>
</evidence>
<evidence type="ECO:0000256" key="3">
    <source>
        <dbReference type="ARBA" id="ARBA00022692"/>
    </source>
</evidence>
<evidence type="ECO:0000256" key="7">
    <source>
        <dbReference type="ARBA" id="ARBA00023180"/>
    </source>
</evidence>
<keyword evidence="5 8" id="KW-0472">Membrane</keyword>
<evidence type="ECO:0000256" key="4">
    <source>
        <dbReference type="ARBA" id="ARBA00022989"/>
    </source>
</evidence>
<reference evidence="10" key="1">
    <citation type="submission" date="2025-08" db="UniProtKB">
        <authorList>
            <consortium name="RefSeq"/>
        </authorList>
    </citation>
    <scope>IDENTIFICATION</scope>
    <source>
        <tissue evidence="10">Whole Larva</tissue>
    </source>
</reference>
<name>A0ABM1NGQ8_NICVS</name>
<evidence type="ECO:0000313" key="9">
    <source>
        <dbReference type="Proteomes" id="UP000695000"/>
    </source>
</evidence>
<keyword evidence="9" id="KW-1185">Reference proteome</keyword>
<keyword evidence="6" id="KW-0675">Receptor</keyword>
<evidence type="ECO:0000256" key="6">
    <source>
        <dbReference type="ARBA" id="ARBA00023170"/>
    </source>
</evidence>
<keyword evidence="4 8" id="KW-1133">Transmembrane helix</keyword>
<keyword evidence="2" id="KW-1003">Cell membrane</keyword>
<dbReference type="SUPFAM" id="SSF53850">
    <property type="entry name" value="Periplasmic binding protein-like II"/>
    <property type="match status" value="1"/>
</dbReference>
<dbReference type="Proteomes" id="UP000695000">
    <property type="component" value="Unplaced"/>
</dbReference>
<dbReference type="GeneID" id="108569100"/>